<reference evidence="1 2" key="1">
    <citation type="journal article" date="2012" name="Science">
        <title>The Paleozoic origin of enzymatic lignin decomposition reconstructed from 31 fungal genomes.</title>
        <authorList>
            <person name="Floudas D."/>
            <person name="Binder M."/>
            <person name="Riley R."/>
            <person name="Barry K."/>
            <person name="Blanchette R.A."/>
            <person name="Henrissat B."/>
            <person name="Martinez A.T."/>
            <person name="Otillar R."/>
            <person name="Spatafora J.W."/>
            <person name="Yadav J.S."/>
            <person name="Aerts A."/>
            <person name="Benoit I."/>
            <person name="Boyd A."/>
            <person name="Carlson A."/>
            <person name="Copeland A."/>
            <person name="Coutinho P.M."/>
            <person name="de Vries R.P."/>
            <person name="Ferreira P."/>
            <person name="Findley K."/>
            <person name="Foster B."/>
            <person name="Gaskell J."/>
            <person name="Glotzer D."/>
            <person name="Gorecki P."/>
            <person name="Heitman J."/>
            <person name="Hesse C."/>
            <person name="Hori C."/>
            <person name="Igarashi K."/>
            <person name="Jurgens J.A."/>
            <person name="Kallen N."/>
            <person name="Kersten P."/>
            <person name="Kohler A."/>
            <person name="Kuees U."/>
            <person name="Kumar T.K.A."/>
            <person name="Kuo A."/>
            <person name="LaButti K."/>
            <person name="Larrondo L.F."/>
            <person name="Lindquist E."/>
            <person name="Ling A."/>
            <person name="Lombard V."/>
            <person name="Lucas S."/>
            <person name="Lundell T."/>
            <person name="Martin R."/>
            <person name="McLaughlin D.J."/>
            <person name="Morgenstern I."/>
            <person name="Morin E."/>
            <person name="Murat C."/>
            <person name="Nagy L.G."/>
            <person name="Nolan M."/>
            <person name="Ohm R.A."/>
            <person name="Patyshakuliyeva A."/>
            <person name="Rokas A."/>
            <person name="Ruiz-Duenas F.J."/>
            <person name="Sabat G."/>
            <person name="Salamov A."/>
            <person name="Samejima M."/>
            <person name="Schmutz J."/>
            <person name="Slot J.C."/>
            <person name="St John F."/>
            <person name="Stenlid J."/>
            <person name="Sun H."/>
            <person name="Sun S."/>
            <person name="Syed K."/>
            <person name="Tsang A."/>
            <person name="Wiebenga A."/>
            <person name="Young D."/>
            <person name="Pisabarro A."/>
            <person name="Eastwood D.C."/>
            <person name="Martin F."/>
            <person name="Cullen D."/>
            <person name="Grigoriev I.V."/>
            <person name="Hibbett D.S."/>
        </authorList>
    </citation>
    <scope>NUCLEOTIDE SEQUENCE</scope>
    <source>
        <strain evidence="2">FP-58527</strain>
    </source>
</reference>
<evidence type="ECO:0000313" key="1">
    <source>
        <dbReference type="EMBL" id="EPS93717.1"/>
    </source>
</evidence>
<proteinExistence type="predicted"/>
<name>S8DM65_FOMSC</name>
<dbReference type="HOGENOM" id="CLU_1815816_0_0_1"/>
<evidence type="ECO:0000313" key="2">
    <source>
        <dbReference type="Proteomes" id="UP000015241"/>
    </source>
</evidence>
<accession>S8DM65</accession>
<organism evidence="1 2">
    <name type="scientific">Fomitopsis schrenkii</name>
    <name type="common">Brown rot fungus</name>
    <dbReference type="NCBI Taxonomy" id="2126942"/>
    <lineage>
        <taxon>Eukaryota</taxon>
        <taxon>Fungi</taxon>
        <taxon>Dikarya</taxon>
        <taxon>Basidiomycota</taxon>
        <taxon>Agaricomycotina</taxon>
        <taxon>Agaricomycetes</taxon>
        <taxon>Polyporales</taxon>
        <taxon>Fomitopsis</taxon>
    </lineage>
</organism>
<dbReference type="InParanoid" id="S8DM65"/>
<dbReference type="STRING" id="743788.S8DM65"/>
<gene>
    <name evidence="1" type="ORF">FOMPIDRAFT_1055741</name>
</gene>
<keyword evidence="2" id="KW-1185">Reference proteome</keyword>
<dbReference type="EMBL" id="KE504260">
    <property type="protein sequence ID" value="EPS93717.1"/>
    <property type="molecule type" value="Genomic_DNA"/>
</dbReference>
<dbReference type="AlphaFoldDB" id="S8DM65"/>
<dbReference type="Proteomes" id="UP000015241">
    <property type="component" value="Unassembled WGS sequence"/>
</dbReference>
<protein>
    <submittedName>
        <fullName evidence="1">Uncharacterized protein</fullName>
    </submittedName>
</protein>
<sequence>MTLANHQRAYTLLKPALPLAAASVLLNVARSHLHTGSHTPALSVMREALAATPDGADALRLKNSKLPNSVRSVPESVRRGAARMQCWKVSHCGGEEAGGPRGFMVVLADHPGSSEALLMRALVLEGLTFDAGNAEAKAASVP</sequence>